<dbReference type="Proteomes" id="UP001319827">
    <property type="component" value="Chromosome"/>
</dbReference>
<keyword evidence="2" id="KW-1185">Reference proteome</keyword>
<reference evidence="1 2" key="1">
    <citation type="journal article" date="2016" name="C (Basel)">
        <title>Selective Growth of and Electricity Production by Marine Exoelectrogenic Bacteria in Self-Aggregated Hydrogel of Microbially Reduced Graphene Oxide.</title>
        <authorList>
            <person name="Yoshida N."/>
            <person name="Goto Y."/>
            <person name="Miyata Y."/>
        </authorList>
    </citation>
    <scope>NUCLEOTIDE SEQUENCE [LARGE SCALE GENOMIC DNA]</scope>
    <source>
        <strain evidence="1 2">NIT-T3</strain>
    </source>
</reference>
<organism evidence="1 2">
    <name type="scientific">Desulfuromonas versatilis</name>
    <dbReference type="NCBI Taxonomy" id="2802975"/>
    <lineage>
        <taxon>Bacteria</taxon>
        <taxon>Pseudomonadati</taxon>
        <taxon>Thermodesulfobacteriota</taxon>
        <taxon>Desulfuromonadia</taxon>
        <taxon>Desulfuromonadales</taxon>
        <taxon>Desulfuromonadaceae</taxon>
        <taxon>Desulfuromonas</taxon>
    </lineage>
</organism>
<reference evidence="1 2" key="2">
    <citation type="journal article" date="2021" name="Int. J. Syst. Evol. Microbiol.">
        <title>Isolation and Polyphasic Characterization of Desulfuromonas versatilis sp. Nov., an Electrogenic Bacteria Capable of Versatile Metabolism Isolated from a Graphene Oxide-Reducing Enrichment Culture.</title>
        <authorList>
            <person name="Xie L."/>
            <person name="Yoshida N."/>
            <person name="Ishii S."/>
            <person name="Meng L."/>
        </authorList>
    </citation>
    <scope>NUCLEOTIDE SEQUENCE [LARGE SCALE GENOMIC DNA]</scope>
    <source>
        <strain evidence="1 2">NIT-T3</strain>
    </source>
</reference>
<proteinExistence type="predicted"/>
<dbReference type="EMBL" id="AP024355">
    <property type="protein sequence ID" value="BCR05449.1"/>
    <property type="molecule type" value="Genomic_DNA"/>
</dbReference>
<sequence length="64" mass="7728">MKKERWQLLSSDELALIRFYRSLSPQKQFDVLGTVEEAYNASRRMKELTTREFEVRTRPPEDLH</sequence>
<gene>
    <name evidence="1" type="ORF">DESUT3_25180</name>
</gene>
<accession>A0ABM8HXZ1</accession>
<evidence type="ECO:0000313" key="1">
    <source>
        <dbReference type="EMBL" id="BCR05449.1"/>
    </source>
</evidence>
<dbReference type="RefSeq" id="WP_221248870.1">
    <property type="nucleotide sequence ID" value="NZ_AP024355.1"/>
</dbReference>
<evidence type="ECO:0000313" key="2">
    <source>
        <dbReference type="Proteomes" id="UP001319827"/>
    </source>
</evidence>
<name>A0ABM8HXZ1_9BACT</name>
<protein>
    <submittedName>
        <fullName evidence="1">Uncharacterized protein</fullName>
    </submittedName>
</protein>